<protein>
    <recommendedName>
        <fullName evidence="1">Minor fimbrium subunit Mfa1 C-terminal domain-containing protein</fullName>
    </recommendedName>
</protein>
<proteinExistence type="predicted"/>
<dbReference type="NCBIfam" id="NF038041">
    <property type="entry name" value="fim_Mfa1_fam"/>
    <property type="match status" value="1"/>
</dbReference>
<organism evidence="2 3">
    <name type="scientific">Alistipes finegoldii</name>
    <dbReference type="NCBI Taxonomy" id="214856"/>
    <lineage>
        <taxon>Bacteria</taxon>
        <taxon>Pseudomonadati</taxon>
        <taxon>Bacteroidota</taxon>
        <taxon>Bacteroidia</taxon>
        <taxon>Bacteroidales</taxon>
        <taxon>Rikenellaceae</taxon>
        <taxon>Alistipes</taxon>
    </lineage>
</organism>
<accession>A0AA37P4I7</accession>
<comment type="caution">
    <text evidence="2">The sequence shown here is derived from an EMBL/GenBank/DDBJ whole genome shotgun (WGS) entry which is preliminary data.</text>
</comment>
<evidence type="ECO:0000313" key="2">
    <source>
        <dbReference type="EMBL" id="GKI20408.1"/>
    </source>
</evidence>
<dbReference type="InterPro" id="IPR047786">
    <property type="entry name" value="Mfa1_fim"/>
</dbReference>
<dbReference type="Gene3D" id="2.60.40.2580">
    <property type="match status" value="1"/>
</dbReference>
<dbReference type="Gene3D" id="2.60.40.3690">
    <property type="match status" value="1"/>
</dbReference>
<feature type="domain" description="Minor fimbrium subunit Mfa1 C-terminal" evidence="1">
    <location>
        <begin position="481"/>
        <end position="571"/>
    </location>
</feature>
<dbReference type="EMBL" id="BQOL01000002">
    <property type="protein sequence ID" value="GKI20408.1"/>
    <property type="molecule type" value="Genomic_DNA"/>
</dbReference>
<dbReference type="AlphaFoldDB" id="A0AA37P4I7"/>
<dbReference type="InterPro" id="IPR029140">
    <property type="entry name" value="Mfa1_C"/>
</dbReference>
<dbReference type="Proteomes" id="UP001055105">
    <property type="component" value="Unassembled WGS sequence"/>
</dbReference>
<dbReference type="RefSeq" id="WP_244077123.1">
    <property type="nucleotide sequence ID" value="NZ_AP025581.1"/>
</dbReference>
<name>A0AA37P4I7_9BACT</name>
<dbReference type="GO" id="GO:0009418">
    <property type="term" value="C:pilus shaft"/>
    <property type="evidence" value="ECO:0007669"/>
    <property type="project" value="InterPro"/>
</dbReference>
<evidence type="ECO:0000313" key="3">
    <source>
        <dbReference type="Proteomes" id="UP001055105"/>
    </source>
</evidence>
<sequence>MKLKNILCGILVCGAFCACSDQESENSNKPRSFDGKAYLRVNITDANSTRATGGDLEYGDATEHEVVNADFFFYDTNGIFIARANVWDSGTENEDNPAGNIEFFGKSVIVLKGLTETNHPKHLVTVLNTPEDFEPANTLDEMKTLLAGSIYNGSHFTMSTTSYGRTSAAVPYFVTEVSESDFKKELDEAQNATPVDIYVERLAAKVTLRVDNDQLVPVEGKPGIYKIKVTVAGDPNKQEQGTQTGAADIYVRFLGWGLNATAKDSYIVKNIETTWSDTDLGFAWNDAVRFRSYWGKSYNYGKQDGKYPDVSAEAAVAEYLNYINADNLTKQFGQSAYCAENSNTSEIVSEYLHSAVTSILLKAQILDENEQPLEMIRYNGTLYKRNDYLNYVLNTLQKGNKLNLYCLEDEATGKYVQIDHNCVELANDRDGKVYLKLKPLAAGTSLYRKSGETYAPATDTELGEVEKNMKDFNAYNEAIGYKDGLMYYNIPIEHLNNAATTTDAENKRVIPVAKYGIVRNHHYVVTVNSLTKIGKGIFDPEEEIVPGKNDEKDTYYVGARINILSWKIVNQNVNL</sequence>
<dbReference type="Pfam" id="PF15495">
    <property type="entry name" value="Fimbrillin_C"/>
    <property type="match status" value="1"/>
</dbReference>
<gene>
    <name evidence="2" type="ORF">CE91St16_33160</name>
</gene>
<reference evidence="2" key="1">
    <citation type="submission" date="2022-01" db="EMBL/GenBank/DDBJ databases">
        <title>Novel bile acid biosynthetic pathways are enriched in the microbiome of centenarians.</title>
        <authorList>
            <person name="Sato Y."/>
            <person name="Atarashi K."/>
            <person name="Plichta R.D."/>
            <person name="Arai Y."/>
            <person name="Sasajima S."/>
            <person name="Kearney M.S."/>
            <person name="Suda W."/>
            <person name="Takeshita K."/>
            <person name="Sasaki T."/>
            <person name="Okamoto S."/>
            <person name="Skelly N.A."/>
            <person name="Okamura Y."/>
            <person name="Vlamakis H."/>
            <person name="Li Y."/>
            <person name="Tanoue T."/>
            <person name="Takei H."/>
            <person name="Nittono H."/>
            <person name="Narushima S."/>
            <person name="Irie J."/>
            <person name="Itoh H."/>
            <person name="Moriya K."/>
            <person name="Sugiura Y."/>
            <person name="Suematsu M."/>
            <person name="Moritoki N."/>
            <person name="Shibata S."/>
            <person name="Littman R.D."/>
            <person name="Fischbach A.M."/>
            <person name="Uwamino Y."/>
            <person name="Inoue T."/>
            <person name="Honda A."/>
            <person name="Hattori M."/>
            <person name="Murai T."/>
            <person name="Xavier J.R."/>
            <person name="Hirose N."/>
            <person name="Honda K."/>
        </authorList>
    </citation>
    <scope>NUCLEOTIDE SEQUENCE</scope>
    <source>
        <strain evidence="2">CE91-St16</strain>
    </source>
</reference>
<dbReference type="PROSITE" id="PS51257">
    <property type="entry name" value="PROKAR_LIPOPROTEIN"/>
    <property type="match status" value="1"/>
</dbReference>
<evidence type="ECO:0000259" key="1">
    <source>
        <dbReference type="Pfam" id="PF15495"/>
    </source>
</evidence>